<accession>A0A1D1VH28</accession>
<organism evidence="1 2">
    <name type="scientific">Ramazzottius varieornatus</name>
    <name type="common">Water bear</name>
    <name type="synonym">Tardigrade</name>
    <dbReference type="NCBI Taxonomy" id="947166"/>
    <lineage>
        <taxon>Eukaryota</taxon>
        <taxon>Metazoa</taxon>
        <taxon>Ecdysozoa</taxon>
        <taxon>Tardigrada</taxon>
        <taxon>Eutardigrada</taxon>
        <taxon>Parachela</taxon>
        <taxon>Hypsibioidea</taxon>
        <taxon>Ramazzottiidae</taxon>
        <taxon>Ramazzottius</taxon>
    </lineage>
</organism>
<name>A0A1D1VH28_RAMVA</name>
<gene>
    <name evidence="1" type="primary">RvY_10388-1</name>
    <name evidence="1" type="synonym">RvY_10388.1</name>
    <name evidence="1" type="ORF">RvY_10388</name>
</gene>
<dbReference type="EMBL" id="BDGG01000005">
    <property type="protein sequence ID" value="GAU99372.1"/>
    <property type="molecule type" value="Genomic_DNA"/>
</dbReference>
<comment type="caution">
    <text evidence="1">The sequence shown here is derived from an EMBL/GenBank/DDBJ whole genome shotgun (WGS) entry which is preliminary data.</text>
</comment>
<dbReference type="AlphaFoldDB" id="A0A1D1VH28"/>
<dbReference type="Proteomes" id="UP000186922">
    <property type="component" value="Unassembled WGS sequence"/>
</dbReference>
<protein>
    <submittedName>
        <fullName evidence="1">Uncharacterized protein</fullName>
    </submittedName>
</protein>
<evidence type="ECO:0000313" key="2">
    <source>
        <dbReference type="Proteomes" id="UP000186922"/>
    </source>
</evidence>
<sequence>MLPVRCVTFVFLWFNAAWQKRRMFSCVVTICAVVPIFLPPDLWGEPDRPKQLTQDASQAPYSCTRTLVSHDMLWRSMRIGHVEFRVHDVTILAPYDHTPSRLTMPDSAAQPRCCRAWLRSGQMHGRVTRGPVVRQCVRSVSASFNWR</sequence>
<keyword evidence="2" id="KW-1185">Reference proteome</keyword>
<reference evidence="1 2" key="1">
    <citation type="journal article" date="2016" name="Nat. Commun.">
        <title>Extremotolerant tardigrade genome and improved radiotolerance of human cultured cells by tardigrade-unique protein.</title>
        <authorList>
            <person name="Hashimoto T."/>
            <person name="Horikawa D.D."/>
            <person name="Saito Y."/>
            <person name="Kuwahara H."/>
            <person name="Kozuka-Hata H."/>
            <person name="Shin-I T."/>
            <person name="Minakuchi Y."/>
            <person name="Ohishi K."/>
            <person name="Motoyama A."/>
            <person name="Aizu T."/>
            <person name="Enomoto A."/>
            <person name="Kondo K."/>
            <person name="Tanaka S."/>
            <person name="Hara Y."/>
            <person name="Koshikawa S."/>
            <person name="Sagara H."/>
            <person name="Miura T."/>
            <person name="Yokobori S."/>
            <person name="Miyagawa K."/>
            <person name="Suzuki Y."/>
            <person name="Kubo T."/>
            <person name="Oyama M."/>
            <person name="Kohara Y."/>
            <person name="Fujiyama A."/>
            <person name="Arakawa K."/>
            <person name="Katayama T."/>
            <person name="Toyoda A."/>
            <person name="Kunieda T."/>
        </authorList>
    </citation>
    <scope>NUCLEOTIDE SEQUENCE [LARGE SCALE GENOMIC DNA]</scope>
    <source>
        <strain evidence="1 2">YOKOZUNA-1</strain>
    </source>
</reference>
<proteinExistence type="predicted"/>
<evidence type="ECO:0000313" key="1">
    <source>
        <dbReference type="EMBL" id="GAU99372.1"/>
    </source>
</evidence>